<organism evidence="3 4">
    <name type="scientific">Pontiella desulfatans</name>
    <dbReference type="NCBI Taxonomy" id="2750659"/>
    <lineage>
        <taxon>Bacteria</taxon>
        <taxon>Pseudomonadati</taxon>
        <taxon>Kiritimatiellota</taxon>
        <taxon>Kiritimatiellia</taxon>
        <taxon>Kiritimatiellales</taxon>
        <taxon>Pontiellaceae</taxon>
        <taxon>Pontiella</taxon>
    </lineage>
</organism>
<accession>A0A6C2UA09</accession>
<dbReference type="EMBL" id="CAAHFG010000004">
    <property type="protein sequence ID" value="VGO16942.1"/>
    <property type="molecule type" value="Genomic_DNA"/>
</dbReference>
<keyword evidence="1" id="KW-0812">Transmembrane</keyword>
<evidence type="ECO:0000256" key="1">
    <source>
        <dbReference type="SAM" id="Phobius"/>
    </source>
</evidence>
<dbReference type="Proteomes" id="UP000366872">
    <property type="component" value="Unassembled WGS sequence"/>
</dbReference>
<evidence type="ECO:0000313" key="4">
    <source>
        <dbReference type="Proteomes" id="UP000366872"/>
    </source>
</evidence>
<evidence type="ECO:0000256" key="2">
    <source>
        <dbReference type="SAM" id="SignalP"/>
    </source>
</evidence>
<keyword evidence="1" id="KW-1133">Transmembrane helix</keyword>
<feature type="chain" id="PRO_5025605162" description="PEP-CTERM protein-sorting domain-containing protein" evidence="2">
    <location>
        <begin position="21"/>
        <end position="239"/>
    </location>
</feature>
<keyword evidence="4" id="KW-1185">Reference proteome</keyword>
<proteinExistence type="predicted"/>
<reference evidence="3 4" key="1">
    <citation type="submission" date="2019-04" db="EMBL/GenBank/DDBJ databases">
        <authorList>
            <person name="Van Vliet M D."/>
        </authorList>
    </citation>
    <scope>NUCLEOTIDE SEQUENCE [LARGE SCALE GENOMIC DNA]</scope>
    <source>
        <strain evidence="3 4">F1</strain>
    </source>
</reference>
<sequence length="239" mass="24515">MKKTIVALIAVSGLLASANAEIIVNLDSLDVNSSFGTSTGTVGAVSVPLGGTSATHSFTVSGLDVAEDSTANDTVTFYYDVTAINGNIQNITGNAFSIGVDGTGDPTDHEIDPGEGLIFDNLTATVVFGDATTDTLVINSAAFTYFGLRYPGGGDVYNVTTLAGEEITTSSTLDGGSYDPYAFESPQSDFKVVSSAGGGFGVDTIQATFTLSVIPEPATLGLVSAFGGAVLFIRRRFMI</sequence>
<name>A0A6C2UA09_PONDE</name>
<feature type="transmembrane region" description="Helical" evidence="1">
    <location>
        <begin position="214"/>
        <end position="233"/>
    </location>
</feature>
<protein>
    <recommendedName>
        <fullName evidence="5">PEP-CTERM protein-sorting domain-containing protein</fullName>
    </recommendedName>
</protein>
<gene>
    <name evidence="3" type="ORF">PDESU_05535</name>
</gene>
<dbReference type="RefSeq" id="WP_136082452.1">
    <property type="nucleotide sequence ID" value="NZ_CAAHFG010000004.1"/>
</dbReference>
<feature type="signal peptide" evidence="2">
    <location>
        <begin position="1"/>
        <end position="20"/>
    </location>
</feature>
<dbReference type="AlphaFoldDB" id="A0A6C2UA09"/>
<keyword evidence="1" id="KW-0472">Membrane</keyword>
<evidence type="ECO:0008006" key="5">
    <source>
        <dbReference type="Google" id="ProtNLM"/>
    </source>
</evidence>
<keyword evidence="2" id="KW-0732">Signal</keyword>
<evidence type="ECO:0000313" key="3">
    <source>
        <dbReference type="EMBL" id="VGO16942.1"/>
    </source>
</evidence>